<protein>
    <submittedName>
        <fullName evidence="1">Uncharacterized protein</fullName>
    </submittedName>
</protein>
<sequence length="185" mass="21143">MTIASSHKLHLLAANEALKLLNRETVGLLLELKSAEEQASGETGAYLELLRIAQVFRSLGVSRNTLIRVVATEASFHLEKLFDWEEMPEIHLDKGGSKDDPMWTAHNDAQLLKHFSDNAGSPPSVCATSWLNSKYSERDTFKNVHWETVHNRHKTLVRRRKKAEIMDMEMDEMIEEFMRSLPDLA</sequence>
<gene>
    <name evidence="1" type="ORF">P0Y65_13775</name>
</gene>
<dbReference type="EMBL" id="CP119312">
    <property type="protein sequence ID" value="WEK03261.1"/>
    <property type="molecule type" value="Genomic_DNA"/>
</dbReference>
<dbReference type="Proteomes" id="UP001217476">
    <property type="component" value="Chromosome"/>
</dbReference>
<proteinExistence type="predicted"/>
<evidence type="ECO:0000313" key="1">
    <source>
        <dbReference type="EMBL" id="WEK03261.1"/>
    </source>
</evidence>
<name>A0AAJ6AZ00_9HYPH</name>
<reference evidence="1" key="1">
    <citation type="submission" date="2023-03" db="EMBL/GenBank/DDBJ databases">
        <title>Andean soil-derived lignocellulolytic bacterial consortium as a source of novel taxa and putative plastic-active enzymes.</title>
        <authorList>
            <person name="Diaz-Garcia L."/>
            <person name="Chuvochina M."/>
            <person name="Feuerriegel G."/>
            <person name="Bunk B."/>
            <person name="Sproer C."/>
            <person name="Streit W.R."/>
            <person name="Rodriguez L.M."/>
            <person name="Overmann J."/>
            <person name="Jimenez D.J."/>
        </authorList>
    </citation>
    <scope>NUCLEOTIDE SEQUENCE</scope>
    <source>
        <strain evidence="1">MAG 4196</strain>
    </source>
</reference>
<accession>A0AAJ6AZ00</accession>
<dbReference type="AlphaFoldDB" id="A0AAJ6AZ00"/>
<evidence type="ECO:0000313" key="2">
    <source>
        <dbReference type="Proteomes" id="UP001217476"/>
    </source>
</evidence>
<organism evidence="1 2">
    <name type="scientific">Candidatus Devosia phytovorans</name>
    <dbReference type="NCBI Taxonomy" id="3121372"/>
    <lineage>
        <taxon>Bacteria</taxon>
        <taxon>Pseudomonadati</taxon>
        <taxon>Pseudomonadota</taxon>
        <taxon>Alphaproteobacteria</taxon>
        <taxon>Hyphomicrobiales</taxon>
        <taxon>Devosiaceae</taxon>
        <taxon>Devosia</taxon>
    </lineage>
</organism>